<feature type="transmembrane region" description="Helical" evidence="1">
    <location>
        <begin position="153"/>
        <end position="172"/>
    </location>
</feature>
<reference evidence="2 3" key="1">
    <citation type="submission" date="2020-06" db="EMBL/GenBank/DDBJ databases">
        <authorList>
            <person name="Li R."/>
            <person name="Bekaert M."/>
        </authorList>
    </citation>
    <scope>NUCLEOTIDE SEQUENCE [LARGE SCALE GENOMIC DNA]</scope>
    <source>
        <strain evidence="3">wild</strain>
    </source>
</reference>
<proteinExistence type="predicted"/>
<evidence type="ECO:0000256" key="1">
    <source>
        <dbReference type="SAM" id="Phobius"/>
    </source>
</evidence>
<accession>A0A6J8BMQ2</accession>
<keyword evidence="1" id="KW-1133">Transmembrane helix</keyword>
<evidence type="ECO:0000313" key="2">
    <source>
        <dbReference type="EMBL" id="CAC5385278.1"/>
    </source>
</evidence>
<keyword evidence="1" id="KW-0812">Transmembrane</keyword>
<keyword evidence="3" id="KW-1185">Reference proteome</keyword>
<gene>
    <name evidence="2" type="ORF">MCOR_20838</name>
</gene>
<dbReference type="AlphaFoldDB" id="A0A6J8BMQ2"/>
<evidence type="ECO:0008006" key="4">
    <source>
        <dbReference type="Google" id="ProtNLM"/>
    </source>
</evidence>
<name>A0A6J8BMQ2_MYTCO</name>
<dbReference type="Proteomes" id="UP000507470">
    <property type="component" value="Unassembled WGS sequence"/>
</dbReference>
<organism evidence="2 3">
    <name type="scientific">Mytilus coruscus</name>
    <name type="common">Sea mussel</name>
    <dbReference type="NCBI Taxonomy" id="42192"/>
    <lineage>
        <taxon>Eukaryota</taxon>
        <taxon>Metazoa</taxon>
        <taxon>Spiralia</taxon>
        <taxon>Lophotrochozoa</taxon>
        <taxon>Mollusca</taxon>
        <taxon>Bivalvia</taxon>
        <taxon>Autobranchia</taxon>
        <taxon>Pteriomorphia</taxon>
        <taxon>Mytilida</taxon>
        <taxon>Mytiloidea</taxon>
        <taxon>Mytilidae</taxon>
        <taxon>Mytilinae</taxon>
        <taxon>Mytilus</taxon>
    </lineage>
</organism>
<keyword evidence="1" id="KW-0472">Membrane</keyword>
<dbReference type="EMBL" id="CACVKT020003693">
    <property type="protein sequence ID" value="CAC5385278.1"/>
    <property type="molecule type" value="Genomic_DNA"/>
</dbReference>
<dbReference type="OrthoDB" id="10412696at2759"/>
<evidence type="ECO:0000313" key="3">
    <source>
        <dbReference type="Proteomes" id="UP000507470"/>
    </source>
</evidence>
<sequence>MVLVIYNEVGVEGVAYGEACTSTGDCTETTNIVCDTICKCSPGTFRKTTAAECATKVAALDDTCDATDSASDQCAVADAECRIDGTAKCLCKATHYVDAAACTLRKNPDATCGGDECVLHASCVATKCVCDAGYTPSPTTTPTMCKSSGVVKVTILPCMYVVPILASMMFLLR</sequence>
<protein>
    <recommendedName>
        <fullName evidence="4">EB domain-containing protein</fullName>
    </recommendedName>
</protein>